<protein>
    <submittedName>
        <fullName evidence="1">Hypp6397 protein</fullName>
    </submittedName>
</protein>
<dbReference type="AlphaFoldDB" id="A0A8J9YU49"/>
<organism evidence="1 2">
    <name type="scientific">Branchiostoma lanceolatum</name>
    <name type="common">Common lancelet</name>
    <name type="synonym">Amphioxus lanceolatum</name>
    <dbReference type="NCBI Taxonomy" id="7740"/>
    <lineage>
        <taxon>Eukaryota</taxon>
        <taxon>Metazoa</taxon>
        <taxon>Chordata</taxon>
        <taxon>Cephalochordata</taxon>
        <taxon>Leptocardii</taxon>
        <taxon>Amphioxiformes</taxon>
        <taxon>Branchiostomatidae</taxon>
        <taxon>Branchiostoma</taxon>
    </lineage>
</organism>
<evidence type="ECO:0000313" key="1">
    <source>
        <dbReference type="EMBL" id="CAH1241713.1"/>
    </source>
</evidence>
<dbReference type="PANTHER" id="PTHR19959:SF119">
    <property type="entry name" value="FUNGAL LIPASE-LIKE DOMAIN-CONTAINING PROTEIN"/>
    <property type="match status" value="1"/>
</dbReference>
<sequence length="243" mass="26895">MSETNMTILGNKLQDVELYLGIQNDPEVVYTHALREAIVLMDPSLEVESMKSLGDLHLQRGKLCKDPAELDKAAGLYAAALLRCKDPDMGQTLQDELEHSNLCVQLLQGHTPRYQWSSTDYRGTADSNVLRVAEVCDKLDRSVEKSRQSIGQIYTETLVTAIASSDLFLELGVLKSLGDLYLANGKTTSNVSQFSKATAMYNKALTRCGDPATKQTLEHRILYLVRVVLDKIRGALKRVSTCG</sequence>
<keyword evidence="2" id="KW-1185">Reference proteome</keyword>
<accession>A0A8J9YU49</accession>
<name>A0A8J9YU49_BRALA</name>
<evidence type="ECO:0000313" key="2">
    <source>
        <dbReference type="Proteomes" id="UP000838412"/>
    </source>
</evidence>
<reference evidence="1" key="1">
    <citation type="submission" date="2022-01" db="EMBL/GenBank/DDBJ databases">
        <authorList>
            <person name="Braso-Vives M."/>
        </authorList>
    </citation>
    <scope>NUCLEOTIDE SEQUENCE</scope>
</reference>
<proteinExistence type="predicted"/>
<dbReference type="EMBL" id="OV696697">
    <property type="protein sequence ID" value="CAH1241713.1"/>
    <property type="molecule type" value="Genomic_DNA"/>
</dbReference>
<dbReference type="OrthoDB" id="10047531at2759"/>
<dbReference type="PANTHER" id="PTHR19959">
    <property type="entry name" value="KINESIN LIGHT CHAIN"/>
    <property type="match status" value="1"/>
</dbReference>
<gene>
    <name evidence="1" type="primary">Hypp6397</name>
    <name evidence="1" type="ORF">BLAG_LOCUS5211</name>
</gene>
<dbReference type="Proteomes" id="UP000838412">
    <property type="component" value="Chromosome 12"/>
</dbReference>